<feature type="transmembrane region" description="Helical" evidence="1">
    <location>
        <begin position="51"/>
        <end position="69"/>
    </location>
</feature>
<sequence>MRAPSPGLFHRLNIALRLSPAAASFPPSSKAAPLQVVLQLFAWSITTIGRLVLHFHILLISLYVLFHVWNRVLDHVTLQLGGHWEPAFPQNRTYFVVALITVPIWSAVMAGALAVLAGVRYLWRRLGRGRTRLYEPLGDFESEGGSPRRLRPPPVRRSIPWLFFLWCGLVGLAAFGVYMRRTYELPIDHRFKADVELANRELRREGYGTGEKIFLAAMFYNNAGVLPYWITEVTKLINYLGPDNVFVSIVESNSGDETATLLEAFDGTLASMGVSRSVLTRDTSIPRPQSMETKPPRIEFLAAVRNLVMKPLETHTEYTRVVFSNDVFIEAESIVELIQTKEGDYDMACGLDLAYWGLYDQWVIRDRLGGLASTVWPYFQERLGYEAVMADEPAPVFSCWNGIVSFKSDPFLHPSKRHGQLSTSPLSWPLLATHPSAATTPANMTPAETPALVFRASTETECFSSESFLLPYDFRRRFGLEKIFANPRVINSYTWEYYVWFKYVCRHWMVKWWIENVEAGGQMFRAKMILGNPSNLYTSDGFECHPWR</sequence>
<keyword evidence="1" id="KW-0812">Transmembrane</keyword>
<protein>
    <recommendedName>
        <fullName evidence="4">Glycosyltransferase family 69 protein</fullName>
    </recommendedName>
</protein>
<name>A0AAD2H7L5_9AGAR</name>
<dbReference type="PANTHER" id="PTHR34144:SF7">
    <property type="entry name" value="EXPORT PROTEIN (CAP59), PUTATIVE (AFU_ORTHOLOGUE AFUA_7G05020)-RELATED"/>
    <property type="match status" value="1"/>
</dbReference>
<evidence type="ECO:0000313" key="3">
    <source>
        <dbReference type="Proteomes" id="UP001295794"/>
    </source>
</evidence>
<comment type="caution">
    <text evidence="2">The sequence shown here is derived from an EMBL/GenBank/DDBJ whole genome shotgun (WGS) entry which is preliminary data.</text>
</comment>
<evidence type="ECO:0000313" key="2">
    <source>
        <dbReference type="EMBL" id="CAK5269614.1"/>
    </source>
</evidence>
<dbReference type="Proteomes" id="UP001295794">
    <property type="component" value="Unassembled WGS sequence"/>
</dbReference>
<keyword evidence="1" id="KW-1133">Transmembrane helix</keyword>
<dbReference type="AlphaFoldDB" id="A0AAD2H7L5"/>
<keyword evidence="3" id="KW-1185">Reference proteome</keyword>
<keyword evidence="1" id="KW-0472">Membrane</keyword>
<feature type="transmembrane region" description="Helical" evidence="1">
    <location>
        <begin position="94"/>
        <end position="123"/>
    </location>
</feature>
<organism evidence="2 3">
    <name type="scientific">Mycena citricolor</name>
    <dbReference type="NCBI Taxonomy" id="2018698"/>
    <lineage>
        <taxon>Eukaryota</taxon>
        <taxon>Fungi</taxon>
        <taxon>Dikarya</taxon>
        <taxon>Basidiomycota</taxon>
        <taxon>Agaricomycotina</taxon>
        <taxon>Agaricomycetes</taxon>
        <taxon>Agaricomycetidae</taxon>
        <taxon>Agaricales</taxon>
        <taxon>Marasmiineae</taxon>
        <taxon>Mycenaceae</taxon>
        <taxon>Mycena</taxon>
    </lineage>
</organism>
<evidence type="ECO:0008006" key="4">
    <source>
        <dbReference type="Google" id="ProtNLM"/>
    </source>
</evidence>
<dbReference type="EMBL" id="CAVNYO010000149">
    <property type="protein sequence ID" value="CAK5269614.1"/>
    <property type="molecule type" value="Genomic_DNA"/>
</dbReference>
<dbReference type="PANTHER" id="PTHR34144">
    <property type="entry name" value="CHROMOSOME 8, WHOLE GENOME SHOTGUN SEQUENCE"/>
    <property type="match status" value="1"/>
</dbReference>
<dbReference type="InterPro" id="IPR021047">
    <property type="entry name" value="Mannosyltransferase_CMT1"/>
</dbReference>
<evidence type="ECO:0000256" key="1">
    <source>
        <dbReference type="SAM" id="Phobius"/>
    </source>
</evidence>
<proteinExistence type="predicted"/>
<dbReference type="Pfam" id="PF11735">
    <property type="entry name" value="CAP59_mtransfer"/>
    <property type="match status" value="1"/>
</dbReference>
<reference evidence="2" key="1">
    <citation type="submission" date="2023-11" db="EMBL/GenBank/DDBJ databases">
        <authorList>
            <person name="De Vega J J."/>
            <person name="De Vega J J."/>
        </authorList>
    </citation>
    <scope>NUCLEOTIDE SEQUENCE</scope>
</reference>
<feature type="transmembrane region" description="Helical" evidence="1">
    <location>
        <begin position="158"/>
        <end position="179"/>
    </location>
</feature>
<accession>A0AAD2H7L5</accession>
<gene>
    <name evidence="2" type="ORF">MYCIT1_LOCUS13470</name>
</gene>